<dbReference type="PROSITE" id="PS50943">
    <property type="entry name" value="HTH_CROC1"/>
    <property type="match status" value="1"/>
</dbReference>
<dbReference type="PANTHER" id="PTHR35010:SF2">
    <property type="entry name" value="BLL4672 PROTEIN"/>
    <property type="match status" value="1"/>
</dbReference>
<reference evidence="2" key="1">
    <citation type="submission" date="2021-10" db="EMBL/GenBank/DDBJ databases">
        <title>Streptomonospora sp. nov., isolated from mangrove soil.</title>
        <authorList>
            <person name="Chen X."/>
            <person name="Ge X."/>
            <person name="Liu W."/>
        </authorList>
    </citation>
    <scope>NUCLEOTIDE SEQUENCE</scope>
    <source>
        <strain evidence="2">S1-112</strain>
    </source>
</reference>
<evidence type="ECO:0000313" key="2">
    <source>
        <dbReference type="EMBL" id="MDA0566814.1"/>
    </source>
</evidence>
<organism evidence="2 3">
    <name type="scientific">Streptomonospora mangrovi</name>
    <dbReference type="NCBI Taxonomy" id="2883123"/>
    <lineage>
        <taxon>Bacteria</taxon>
        <taxon>Bacillati</taxon>
        <taxon>Actinomycetota</taxon>
        <taxon>Actinomycetes</taxon>
        <taxon>Streptosporangiales</taxon>
        <taxon>Nocardiopsidaceae</taxon>
        <taxon>Streptomonospora</taxon>
    </lineage>
</organism>
<dbReference type="RefSeq" id="WP_270074067.1">
    <property type="nucleotide sequence ID" value="NZ_JAJAQC010000042.1"/>
</dbReference>
<dbReference type="CDD" id="cd00093">
    <property type="entry name" value="HTH_XRE"/>
    <property type="match status" value="1"/>
</dbReference>
<gene>
    <name evidence="2" type="ORF">LG943_21220</name>
</gene>
<dbReference type="PANTHER" id="PTHR35010">
    <property type="entry name" value="BLL4672 PROTEIN-RELATED"/>
    <property type="match status" value="1"/>
</dbReference>
<dbReference type="InterPro" id="IPR001387">
    <property type="entry name" value="Cro/C1-type_HTH"/>
</dbReference>
<protein>
    <submittedName>
        <fullName evidence="2">Helix-turn-helix transcriptional regulator</fullName>
    </submittedName>
</protein>
<keyword evidence="3" id="KW-1185">Reference proteome</keyword>
<dbReference type="SMART" id="SM00530">
    <property type="entry name" value="HTH_XRE"/>
    <property type="match status" value="1"/>
</dbReference>
<dbReference type="Pfam" id="PF13560">
    <property type="entry name" value="HTH_31"/>
    <property type="match status" value="1"/>
</dbReference>
<dbReference type="EMBL" id="JAJAQC010000042">
    <property type="protein sequence ID" value="MDA0566814.1"/>
    <property type="molecule type" value="Genomic_DNA"/>
</dbReference>
<dbReference type="InterPro" id="IPR010982">
    <property type="entry name" value="Lambda_DNA-bd_dom_sf"/>
</dbReference>
<dbReference type="Proteomes" id="UP001140076">
    <property type="component" value="Unassembled WGS sequence"/>
</dbReference>
<dbReference type="Pfam" id="PF17765">
    <property type="entry name" value="MLTR_LBD"/>
    <property type="match status" value="1"/>
</dbReference>
<dbReference type="InterPro" id="IPR041413">
    <property type="entry name" value="MLTR_LBD"/>
</dbReference>
<dbReference type="GO" id="GO:0003677">
    <property type="term" value="F:DNA binding"/>
    <property type="evidence" value="ECO:0007669"/>
    <property type="project" value="InterPro"/>
</dbReference>
<comment type="caution">
    <text evidence="2">The sequence shown here is derived from an EMBL/GenBank/DDBJ whole genome shotgun (WGS) entry which is preliminary data.</text>
</comment>
<dbReference type="Gene3D" id="3.30.450.180">
    <property type="match status" value="1"/>
</dbReference>
<dbReference type="AlphaFoldDB" id="A0A9X3NRM9"/>
<name>A0A9X3NRM9_9ACTN</name>
<evidence type="ECO:0000313" key="3">
    <source>
        <dbReference type="Proteomes" id="UP001140076"/>
    </source>
</evidence>
<evidence type="ECO:0000259" key="1">
    <source>
        <dbReference type="PROSITE" id="PS50943"/>
    </source>
</evidence>
<feature type="domain" description="HTH cro/C1-type" evidence="1">
    <location>
        <begin position="28"/>
        <end position="81"/>
    </location>
</feature>
<dbReference type="SUPFAM" id="SSF47413">
    <property type="entry name" value="lambda repressor-like DNA-binding domains"/>
    <property type="match status" value="1"/>
</dbReference>
<dbReference type="Gene3D" id="1.10.260.40">
    <property type="entry name" value="lambda repressor-like DNA-binding domains"/>
    <property type="match status" value="1"/>
</dbReference>
<accession>A0A9X3NRM9</accession>
<proteinExistence type="predicted"/>
<sequence length="280" mass="30151">MPRTDLGDALRAWRDRLTPESVGLPSGARRRAPGLRREELSQLAGVSADYIVRLEQGRAHHPSPQITEALARALRLDRAQREHLFHLAGLAAPGAAAVPRGVTPAARRILERMSGCAVAVYDPAWTLLLANPLYDALMGRWSGDDRNAVWRAFVSAATRVRHTPESNGRLRRLLAADLRRTAARYPDDPKLRDLVARLRAGSAAFAHLWDSGAAQEHQDARKTVDHPEAGPITVDCDVLHVAGDDLRVMVYSAAPGTGDAERLALLSAAAAPGRPGAGPG</sequence>